<dbReference type="Proteomes" id="UP000595140">
    <property type="component" value="Unassembled WGS sequence"/>
</dbReference>
<protein>
    <submittedName>
        <fullName evidence="1">Uncharacterized protein</fullName>
    </submittedName>
</protein>
<evidence type="ECO:0000313" key="2">
    <source>
        <dbReference type="Proteomes" id="UP000595140"/>
    </source>
</evidence>
<dbReference type="AlphaFoldDB" id="A0A484KBY8"/>
<evidence type="ECO:0000313" key="1">
    <source>
        <dbReference type="EMBL" id="VFQ62005.1"/>
    </source>
</evidence>
<keyword evidence="2" id="KW-1185">Reference proteome</keyword>
<name>A0A484KBY8_9ASTE</name>
<gene>
    <name evidence="1" type="ORF">CCAM_LOCUS3781</name>
</gene>
<dbReference type="OrthoDB" id="1726813at2759"/>
<organism evidence="1 2">
    <name type="scientific">Cuscuta campestris</name>
    <dbReference type="NCBI Taxonomy" id="132261"/>
    <lineage>
        <taxon>Eukaryota</taxon>
        <taxon>Viridiplantae</taxon>
        <taxon>Streptophyta</taxon>
        <taxon>Embryophyta</taxon>
        <taxon>Tracheophyta</taxon>
        <taxon>Spermatophyta</taxon>
        <taxon>Magnoliopsida</taxon>
        <taxon>eudicotyledons</taxon>
        <taxon>Gunneridae</taxon>
        <taxon>Pentapetalae</taxon>
        <taxon>asterids</taxon>
        <taxon>lamiids</taxon>
        <taxon>Solanales</taxon>
        <taxon>Convolvulaceae</taxon>
        <taxon>Cuscuteae</taxon>
        <taxon>Cuscuta</taxon>
        <taxon>Cuscuta subgen. Grammica</taxon>
        <taxon>Cuscuta sect. Cleistogrammica</taxon>
    </lineage>
</organism>
<dbReference type="EMBL" id="OOIL02000215">
    <property type="protein sequence ID" value="VFQ62005.1"/>
    <property type="molecule type" value="Genomic_DNA"/>
</dbReference>
<accession>A0A484KBY8</accession>
<sequence>MVNEFVLSLIPRDEMVYLSSDSSCQADSDVGVDGDWITVEFLNEIKCSRIPNHKIVLKKGFHPFTAPVQIPKRPSLSFTCFSAKFSYSMLEMKLSWWCDQASISGSLSCLDNSSALDSSPPPPAAKV</sequence>
<proteinExistence type="predicted"/>
<reference evidence="1 2" key="1">
    <citation type="submission" date="2018-04" db="EMBL/GenBank/DDBJ databases">
        <authorList>
            <person name="Vogel A."/>
        </authorList>
    </citation>
    <scope>NUCLEOTIDE SEQUENCE [LARGE SCALE GENOMIC DNA]</scope>
</reference>